<reference evidence="11 12" key="1">
    <citation type="journal article" date="2014" name="Science">
        <title>Plant genetics. Early allopolyploid evolution in the post-Neolithic Brassica napus oilseed genome.</title>
        <authorList>
            <person name="Chalhoub B."/>
            <person name="Denoeud F."/>
            <person name="Liu S."/>
            <person name="Parkin I.A."/>
            <person name="Tang H."/>
            <person name="Wang X."/>
            <person name="Chiquet J."/>
            <person name="Belcram H."/>
            <person name="Tong C."/>
            <person name="Samans B."/>
            <person name="Correa M."/>
            <person name="Da Silva C."/>
            <person name="Just J."/>
            <person name="Falentin C."/>
            <person name="Koh C.S."/>
            <person name="Le Clainche I."/>
            <person name="Bernard M."/>
            <person name="Bento P."/>
            <person name="Noel B."/>
            <person name="Labadie K."/>
            <person name="Alberti A."/>
            <person name="Charles M."/>
            <person name="Arnaud D."/>
            <person name="Guo H."/>
            <person name="Daviaud C."/>
            <person name="Alamery S."/>
            <person name="Jabbari K."/>
            <person name="Zhao M."/>
            <person name="Edger P.P."/>
            <person name="Chelaifa H."/>
            <person name="Tack D."/>
            <person name="Lassalle G."/>
            <person name="Mestiri I."/>
            <person name="Schnel N."/>
            <person name="Le Paslier M.C."/>
            <person name="Fan G."/>
            <person name="Renault V."/>
            <person name="Bayer P.E."/>
            <person name="Golicz A.A."/>
            <person name="Manoli S."/>
            <person name="Lee T.H."/>
            <person name="Thi V.H."/>
            <person name="Chalabi S."/>
            <person name="Hu Q."/>
            <person name="Fan C."/>
            <person name="Tollenaere R."/>
            <person name="Lu Y."/>
            <person name="Battail C."/>
            <person name="Shen J."/>
            <person name="Sidebottom C.H."/>
            <person name="Wang X."/>
            <person name="Canaguier A."/>
            <person name="Chauveau A."/>
            <person name="Berard A."/>
            <person name="Deniot G."/>
            <person name="Guan M."/>
            <person name="Liu Z."/>
            <person name="Sun F."/>
            <person name="Lim Y.P."/>
            <person name="Lyons E."/>
            <person name="Town C.D."/>
            <person name="Bancroft I."/>
            <person name="Wang X."/>
            <person name="Meng J."/>
            <person name="Ma J."/>
            <person name="Pires J.C."/>
            <person name="King G.J."/>
            <person name="Brunel D."/>
            <person name="Delourme R."/>
            <person name="Renard M."/>
            <person name="Aury J.M."/>
            <person name="Adams K.L."/>
            <person name="Batley J."/>
            <person name="Snowdon R.J."/>
            <person name="Tost J."/>
            <person name="Edwards D."/>
            <person name="Zhou Y."/>
            <person name="Hua W."/>
            <person name="Sharpe A.G."/>
            <person name="Paterson A.H."/>
            <person name="Guan C."/>
            <person name="Wincker P."/>
        </authorList>
    </citation>
    <scope>NUCLEOTIDE SEQUENCE [LARGE SCALE GENOMIC DNA]</scope>
    <source>
        <strain evidence="12">cv. Darmor-bzh</strain>
    </source>
</reference>
<sequence length="126" mass="14233">MCVTATSCSHSGKSPPLSSKCTQMSPGTPCGTPIPNRDIFVAKLQHKNLVRFLGFCLEGKERILVYEYVPNESLDYFLFDPAKEGQLDWTCRYKIICGIARGILYLHQDSRLTITSKRVTFSLLRI</sequence>
<keyword evidence="6" id="KW-0067">ATP-binding</keyword>
<keyword evidence="2" id="KW-0723">Serine/threonine-protein kinase</keyword>
<dbReference type="FunFam" id="1.10.510.10:FF:001023">
    <property type="entry name" value="Os07g0541700 protein"/>
    <property type="match status" value="1"/>
</dbReference>
<keyword evidence="4" id="KW-0547">Nucleotide-binding</keyword>
<evidence type="ECO:0000256" key="4">
    <source>
        <dbReference type="ARBA" id="ARBA00022741"/>
    </source>
</evidence>
<dbReference type="GO" id="GO:0004674">
    <property type="term" value="F:protein serine/threonine kinase activity"/>
    <property type="evidence" value="ECO:0007669"/>
    <property type="project" value="UniProtKB-KW"/>
</dbReference>
<comment type="catalytic activity">
    <reaction evidence="8">
        <text>L-seryl-[protein] + ATP = O-phospho-L-seryl-[protein] + ADP + H(+)</text>
        <dbReference type="Rhea" id="RHEA:17989"/>
        <dbReference type="Rhea" id="RHEA-COMP:9863"/>
        <dbReference type="Rhea" id="RHEA-COMP:11604"/>
        <dbReference type="ChEBI" id="CHEBI:15378"/>
        <dbReference type="ChEBI" id="CHEBI:29999"/>
        <dbReference type="ChEBI" id="CHEBI:30616"/>
        <dbReference type="ChEBI" id="CHEBI:83421"/>
        <dbReference type="ChEBI" id="CHEBI:456216"/>
        <dbReference type="EC" id="2.7.11.1"/>
    </reaction>
</comment>
<evidence type="ECO:0000256" key="1">
    <source>
        <dbReference type="ARBA" id="ARBA00012513"/>
    </source>
</evidence>
<evidence type="ECO:0000256" key="8">
    <source>
        <dbReference type="ARBA" id="ARBA00048679"/>
    </source>
</evidence>
<protein>
    <recommendedName>
        <fullName evidence="1">non-specific serine/threonine protein kinase</fullName>
        <ecNumber evidence="1">2.7.11.1</ecNumber>
    </recommendedName>
</protein>
<dbReference type="SUPFAM" id="SSF56112">
    <property type="entry name" value="Protein kinase-like (PK-like)"/>
    <property type="match status" value="1"/>
</dbReference>
<evidence type="ECO:0000256" key="9">
    <source>
        <dbReference type="SAM" id="MobiDB-lite"/>
    </source>
</evidence>
<evidence type="ECO:0000256" key="2">
    <source>
        <dbReference type="ARBA" id="ARBA00022527"/>
    </source>
</evidence>
<dbReference type="EC" id="2.7.11.1" evidence="1"/>
<evidence type="ECO:0000259" key="10">
    <source>
        <dbReference type="Pfam" id="PF07714"/>
    </source>
</evidence>
<dbReference type="InterPro" id="IPR011009">
    <property type="entry name" value="Kinase-like_dom_sf"/>
</dbReference>
<evidence type="ECO:0000256" key="3">
    <source>
        <dbReference type="ARBA" id="ARBA00022679"/>
    </source>
</evidence>
<feature type="region of interest" description="Disordered" evidence="9">
    <location>
        <begin position="1"/>
        <end position="20"/>
    </location>
</feature>
<accession>A0A078J3H7</accession>
<dbReference type="Gene3D" id="1.10.510.10">
    <property type="entry name" value="Transferase(Phosphotransferase) domain 1"/>
    <property type="match status" value="1"/>
</dbReference>
<dbReference type="PANTHER" id="PTHR27002:SF1050">
    <property type="entry name" value="CYSTEINE-RICH RECEPTOR-LIKE PROTEIN KINASE 5"/>
    <property type="match status" value="1"/>
</dbReference>
<organism evidence="11 12">
    <name type="scientific">Brassica napus</name>
    <name type="common">Rape</name>
    <dbReference type="NCBI Taxonomy" id="3708"/>
    <lineage>
        <taxon>Eukaryota</taxon>
        <taxon>Viridiplantae</taxon>
        <taxon>Streptophyta</taxon>
        <taxon>Embryophyta</taxon>
        <taxon>Tracheophyta</taxon>
        <taxon>Spermatophyta</taxon>
        <taxon>Magnoliopsida</taxon>
        <taxon>eudicotyledons</taxon>
        <taxon>Gunneridae</taxon>
        <taxon>Pentapetalae</taxon>
        <taxon>rosids</taxon>
        <taxon>malvids</taxon>
        <taxon>Brassicales</taxon>
        <taxon>Brassicaceae</taxon>
        <taxon>Brassiceae</taxon>
        <taxon>Brassica</taxon>
    </lineage>
</organism>
<dbReference type="Gramene" id="CDY56843">
    <property type="protein sequence ID" value="CDY56843"/>
    <property type="gene ID" value="GSBRNA2T00020131001"/>
</dbReference>
<evidence type="ECO:0000256" key="6">
    <source>
        <dbReference type="ARBA" id="ARBA00022840"/>
    </source>
</evidence>
<dbReference type="PANTHER" id="PTHR27002">
    <property type="entry name" value="RECEPTOR-LIKE SERINE/THREONINE-PROTEIN KINASE SD1-8"/>
    <property type="match status" value="1"/>
</dbReference>
<feature type="domain" description="Serine-threonine/tyrosine-protein kinase catalytic" evidence="10">
    <location>
        <begin position="42"/>
        <end position="109"/>
    </location>
</feature>
<proteinExistence type="predicted"/>
<dbReference type="OMA" id="LPCYYEN"/>
<evidence type="ECO:0000256" key="7">
    <source>
        <dbReference type="ARBA" id="ARBA00047899"/>
    </source>
</evidence>
<keyword evidence="5" id="KW-0418">Kinase</keyword>
<comment type="catalytic activity">
    <reaction evidence="7">
        <text>L-threonyl-[protein] + ATP = O-phospho-L-threonyl-[protein] + ADP + H(+)</text>
        <dbReference type="Rhea" id="RHEA:46608"/>
        <dbReference type="Rhea" id="RHEA-COMP:11060"/>
        <dbReference type="Rhea" id="RHEA-COMP:11605"/>
        <dbReference type="ChEBI" id="CHEBI:15378"/>
        <dbReference type="ChEBI" id="CHEBI:30013"/>
        <dbReference type="ChEBI" id="CHEBI:30616"/>
        <dbReference type="ChEBI" id="CHEBI:61977"/>
        <dbReference type="ChEBI" id="CHEBI:456216"/>
        <dbReference type="EC" id="2.7.11.1"/>
    </reaction>
</comment>
<keyword evidence="12" id="KW-1185">Reference proteome</keyword>
<evidence type="ECO:0000256" key="5">
    <source>
        <dbReference type="ARBA" id="ARBA00022777"/>
    </source>
</evidence>
<keyword evidence="3" id="KW-0808">Transferase</keyword>
<dbReference type="Pfam" id="PF07714">
    <property type="entry name" value="PK_Tyr_Ser-Thr"/>
    <property type="match status" value="1"/>
</dbReference>
<dbReference type="GO" id="GO:0005524">
    <property type="term" value="F:ATP binding"/>
    <property type="evidence" value="ECO:0007669"/>
    <property type="project" value="UniProtKB-KW"/>
</dbReference>
<dbReference type="InterPro" id="IPR001245">
    <property type="entry name" value="Ser-Thr/Tyr_kinase_cat_dom"/>
</dbReference>
<evidence type="ECO:0000313" key="12">
    <source>
        <dbReference type="Proteomes" id="UP000028999"/>
    </source>
</evidence>
<dbReference type="Proteomes" id="UP000028999">
    <property type="component" value="Unassembled WGS sequence"/>
</dbReference>
<dbReference type="PaxDb" id="3708-A0A078J3H7"/>
<dbReference type="AlphaFoldDB" id="A0A078J3H7"/>
<gene>
    <name evidence="11" type="primary">BnaC09g54270D</name>
    <name evidence="11" type="ORF">GSBRNA2T00020131001</name>
</gene>
<evidence type="ECO:0000313" key="11">
    <source>
        <dbReference type="EMBL" id="CDY56843.1"/>
    </source>
</evidence>
<name>A0A078J3H7_BRANA</name>
<dbReference type="EMBL" id="LK033523">
    <property type="protein sequence ID" value="CDY56843.1"/>
    <property type="molecule type" value="Genomic_DNA"/>
</dbReference>